<dbReference type="AlphaFoldDB" id="A0A4R5FFI6"/>
<evidence type="ECO:0000313" key="4">
    <source>
        <dbReference type="Proteomes" id="UP000295136"/>
    </source>
</evidence>
<evidence type="ECO:0000313" key="3">
    <source>
        <dbReference type="EMBL" id="TDE49744.1"/>
    </source>
</evidence>
<dbReference type="PANTHER" id="PTHR35400">
    <property type="entry name" value="SLR1083 PROTEIN"/>
    <property type="match status" value="1"/>
</dbReference>
<dbReference type="Proteomes" id="UP000295136">
    <property type="component" value="Unassembled WGS sequence"/>
</dbReference>
<keyword evidence="3" id="KW-0378">Hydrolase</keyword>
<feature type="domain" description="Putative restriction endonuclease" evidence="2">
    <location>
        <begin position="31"/>
        <end position="193"/>
    </location>
</feature>
<dbReference type="GO" id="GO:0004519">
    <property type="term" value="F:endonuclease activity"/>
    <property type="evidence" value="ECO:0007669"/>
    <property type="project" value="UniProtKB-KW"/>
</dbReference>
<feature type="compositionally biased region" description="Basic and acidic residues" evidence="1">
    <location>
        <begin position="1"/>
        <end position="10"/>
    </location>
</feature>
<dbReference type="InterPro" id="IPR008538">
    <property type="entry name" value="Uma2"/>
</dbReference>
<evidence type="ECO:0000259" key="2">
    <source>
        <dbReference type="Pfam" id="PF05685"/>
    </source>
</evidence>
<proteinExistence type="predicted"/>
<organism evidence="3 4">
    <name type="scientific">Nonomuraea mesophila</name>
    <dbReference type="NCBI Taxonomy" id="2530382"/>
    <lineage>
        <taxon>Bacteria</taxon>
        <taxon>Bacillati</taxon>
        <taxon>Actinomycetota</taxon>
        <taxon>Actinomycetes</taxon>
        <taxon>Streptosporangiales</taxon>
        <taxon>Streptosporangiaceae</taxon>
        <taxon>Nonomuraea</taxon>
    </lineage>
</organism>
<name>A0A4R5FFI6_9ACTN</name>
<protein>
    <submittedName>
        <fullName evidence="3">Uma2 family endonuclease</fullName>
    </submittedName>
</protein>
<dbReference type="RefSeq" id="WP_132631892.1">
    <property type="nucleotide sequence ID" value="NZ_SMLD01000050.1"/>
</dbReference>
<keyword evidence="4" id="KW-1185">Reference proteome</keyword>
<dbReference type="PANTHER" id="PTHR35400:SF3">
    <property type="entry name" value="SLL1072 PROTEIN"/>
    <property type="match status" value="1"/>
</dbReference>
<evidence type="ECO:0000256" key="1">
    <source>
        <dbReference type="SAM" id="MobiDB-lite"/>
    </source>
</evidence>
<dbReference type="InterPro" id="IPR011335">
    <property type="entry name" value="Restrct_endonuc-II-like"/>
</dbReference>
<keyword evidence="3" id="KW-0540">Nuclease</keyword>
<dbReference type="SUPFAM" id="SSF52980">
    <property type="entry name" value="Restriction endonuclease-like"/>
    <property type="match status" value="1"/>
</dbReference>
<reference evidence="3 4" key="1">
    <citation type="submission" date="2019-03" db="EMBL/GenBank/DDBJ databases">
        <title>Draft genome sequences of novel Actinobacteria.</title>
        <authorList>
            <person name="Sahin N."/>
            <person name="Ay H."/>
            <person name="Saygin H."/>
        </authorList>
    </citation>
    <scope>NUCLEOTIDE SEQUENCE [LARGE SCALE GENOMIC DNA]</scope>
    <source>
        <strain evidence="3 4">6K102</strain>
    </source>
</reference>
<accession>A0A4R5FFI6</accession>
<dbReference type="Gene3D" id="3.90.1570.10">
    <property type="entry name" value="tt1808, chain A"/>
    <property type="match status" value="1"/>
</dbReference>
<gene>
    <name evidence="3" type="ORF">E1295_20225</name>
</gene>
<feature type="region of interest" description="Disordered" evidence="1">
    <location>
        <begin position="1"/>
        <end position="26"/>
    </location>
</feature>
<dbReference type="InterPro" id="IPR012296">
    <property type="entry name" value="Nuclease_put_TT1808"/>
</dbReference>
<dbReference type="EMBL" id="SMLD01000050">
    <property type="protein sequence ID" value="TDE49744.1"/>
    <property type="molecule type" value="Genomic_DNA"/>
</dbReference>
<dbReference type="CDD" id="cd06260">
    <property type="entry name" value="DUF820-like"/>
    <property type="match status" value="1"/>
</dbReference>
<dbReference type="Pfam" id="PF05685">
    <property type="entry name" value="Uma2"/>
    <property type="match status" value="1"/>
</dbReference>
<comment type="caution">
    <text evidence="3">The sequence shown here is derived from an EMBL/GenBank/DDBJ whole genome shotgun (WGS) entry which is preliminary data.</text>
</comment>
<sequence length="203" mass="22013">MATIEPKSESAADEPTTGRTVLPGAPPFTVDDLLEFPDDGNRYELFNGSLLVSPSPAPPHQRALYRLQRILDDASPPELEPLSTVNVRLTDKDFVIPDLVVVPEEASETVGLMFSPADLLLAVEVGSPSTIMVDEGTKAILYAKAGVPSYWRIELANEPTLYVHELNGDTYDPPVAYKAGDVAHLTTPFAVGFDPAELVRGRR</sequence>
<keyword evidence="3" id="KW-0255">Endonuclease</keyword>